<feature type="domain" description="Retropepsins" evidence="3">
    <location>
        <begin position="193"/>
        <end position="291"/>
    </location>
</feature>
<keyword evidence="5" id="KW-1185">Reference proteome</keyword>
<feature type="region of interest" description="Disordered" evidence="2">
    <location>
        <begin position="304"/>
        <end position="348"/>
    </location>
</feature>
<comment type="caution">
    <text evidence="4">The sequence shown here is derived from an EMBL/GenBank/DDBJ whole genome shotgun (WGS) entry which is preliminary data.</text>
</comment>
<evidence type="ECO:0000313" key="5">
    <source>
        <dbReference type="Proteomes" id="UP001148838"/>
    </source>
</evidence>
<evidence type="ECO:0000256" key="1">
    <source>
        <dbReference type="ARBA" id="ARBA00022801"/>
    </source>
</evidence>
<evidence type="ECO:0000259" key="3">
    <source>
        <dbReference type="Pfam" id="PF00077"/>
    </source>
</evidence>
<keyword evidence="1" id="KW-0378">Hydrolase</keyword>
<dbReference type="Proteomes" id="UP001148838">
    <property type="component" value="Unassembled WGS sequence"/>
</dbReference>
<dbReference type="SUPFAM" id="SSF50630">
    <property type="entry name" value="Acid proteases"/>
    <property type="match status" value="1"/>
</dbReference>
<proteinExistence type="predicted"/>
<sequence>MTENRSKHVNKQDGAPPHFHNAVRVYLNTEVSDRWLGRAGDRVFVPPLPRDLEELKIRIREAATTVTEDMLKRVWEEFDYRLDICRVTRGSRIESLDHRTSAATTSAVSQTSCSDNYNGTDTSCCSSGGRHQAHRCQASFHFIIKRSTVPLLPGYHYNRDCPVRKQRRIDPARHIPISSPVAQMALAPDEEETVPRIDIRMGTLAATAVVDSAASRNIINAAKIPNGSTIRARQDVIHLAQREQTMATQGEAEIPVTLAGTTKPINFLVAPELRADAILGNTWLRDMSAQLDYRQGQLRLGNGAVVPLINNPRTGEGTKPEPQRDAAPGGRQQPSPPVKPVPGDPAKEERYQHFSGHVSGPPSQSGRKEDPLASRPLELHMLETGVTSDSHAPTAAEGICCSEEVPQVEDPLEKEDPGGSQTVVQDVADTRHKVTPPTATEGMPDPLRGGNPTSDGPYSEVTSNTDIPRYIRSPETTGTTNELSGPGCWRAVTTCKEAKPSPPNPDRPADTPTPSQTTPEAARSDAAAPLPVLPPQRRKRSGQPDQIAVCALAMCDQTERAIDASVVVPQSKRNKIVDTRSAFTNHDPNIQTKYDKHRLGPRPP</sequence>
<accession>A0ABQ8S301</accession>
<gene>
    <name evidence="4" type="ORF">ANN_24226</name>
</gene>
<dbReference type="Gene3D" id="2.40.70.10">
    <property type="entry name" value="Acid Proteases"/>
    <property type="match status" value="1"/>
</dbReference>
<feature type="region of interest" description="Disordered" evidence="2">
    <location>
        <begin position="581"/>
        <end position="604"/>
    </location>
</feature>
<feature type="compositionally biased region" description="Polar residues" evidence="2">
    <location>
        <begin position="581"/>
        <end position="592"/>
    </location>
</feature>
<dbReference type="PANTHER" id="PTHR47326">
    <property type="entry name" value="TRANSPOSABLE ELEMENT TC3 TRANSPOSASE-LIKE PROTEIN"/>
    <property type="match status" value="1"/>
</dbReference>
<dbReference type="InterPro" id="IPR021109">
    <property type="entry name" value="Peptidase_aspartic_dom_sf"/>
</dbReference>
<feature type="compositionally biased region" description="Polar residues" evidence="2">
    <location>
        <begin position="451"/>
        <end position="466"/>
    </location>
</feature>
<feature type="compositionally biased region" description="Pro residues" evidence="2">
    <location>
        <begin position="334"/>
        <end position="343"/>
    </location>
</feature>
<name>A0ABQ8S301_PERAM</name>
<organism evidence="4 5">
    <name type="scientific">Periplaneta americana</name>
    <name type="common">American cockroach</name>
    <name type="synonym">Blatta americana</name>
    <dbReference type="NCBI Taxonomy" id="6978"/>
    <lineage>
        <taxon>Eukaryota</taxon>
        <taxon>Metazoa</taxon>
        <taxon>Ecdysozoa</taxon>
        <taxon>Arthropoda</taxon>
        <taxon>Hexapoda</taxon>
        <taxon>Insecta</taxon>
        <taxon>Pterygota</taxon>
        <taxon>Neoptera</taxon>
        <taxon>Polyneoptera</taxon>
        <taxon>Dictyoptera</taxon>
        <taxon>Blattodea</taxon>
        <taxon>Blattoidea</taxon>
        <taxon>Blattidae</taxon>
        <taxon>Blattinae</taxon>
        <taxon>Periplaneta</taxon>
    </lineage>
</organism>
<dbReference type="InterPro" id="IPR018061">
    <property type="entry name" value="Retropepsins"/>
</dbReference>
<dbReference type="Pfam" id="PF00077">
    <property type="entry name" value="RVP"/>
    <property type="match status" value="1"/>
</dbReference>
<dbReference type="PANTHER" id="PTHR47326:SF1">
    <property type="entry name" value="HTH PSQ-TYPE DOMAIN-CONTAINING PROTEIN"/>
    <property type="match status" value="1"/>
</dbReference>
<evidence type="ECO:0000256" key="2">
    <source>
        <dbReference type="SAM" id="MobiDB-lite"/>
    </source>
</evidence>
<protein>
    <recommendedName>
        <fullName evidence="3">Retropepsins domain-containing protein</fullName>
    </recommendedName>
</protein>
<feature type="region of interest" description="Disordered" evidence="2">
    <location>
        <begin position="410"/>
        <end position="544"/>
    </location>
</feature>
<feature type="compositionally biased region" description="Polar residues" evidence="2">
    <location>
        <begin position="474"/>
        <end position="483"/>
    </location>
</feature>
<dbReference type="EMBL" id="JAJSOF020000037">
    <property type="protein sequence ID" value="KAJ4428211.1"/>
    <property type="molecule type" value="Genomic_DNA"/>
</dbReference>
<evidence type="ECO:0000313" key="4">
    <source>
        <dbReference type="EMBL" id="KAJ4428211.1"/>
    </source>
</evidence>
<reference evidence="4 5" key="1">
    <citation type="journal article" date="2022" name="Allergy">
        <title>Genome assembly and annotation of Periplaneta americana reveal a comprehensive cockroach allergen profile.</title>
        <authorList>
            <person name="Wang L."/>
            <person name="Xiong Q."/>
            <person name="Saelim N."/>
            <person name="Wang L."/>
            <person name="Nong W."/>
            <person name="Wan A.T."/>
            <person name="Shi M."/>
            <person name="Liu X."/>
            <person name="Cao Q."/>
            <person name="Hui J.H.L."/>
            <person name="Sookrung N."/>
            <person name="Leung T.F."/>
            <person name="Tungtrongchitr A."/>
            <person name="Tsui S.K.W."/>
        </authorList>
    </citation>
    <scope>NUCLEOTIDE SEQUENCE [LARGE SCALE GENOMIC DNA]</scope>
    <source>
        <strain evidence="4">PWHHKU_190912</strain>
    </source>
</reference>
<dbReference type="CDD" id="cd00303">
    <property type="entry name" value="retropepsin_like"/>
    <property type="match status" value="1"/>
</dbReference>